<proteinExistence type="predicted"/>
<dbReference type="AlphaFoldDB" id="A0A8D8ANV1"/>
<feature type="region of interest" description="Disordered" evidence="1">
    <location>
        <begin position="1"/>
        <end position="62"/>
    </location>
</feature>
<feature type="compositionally biased region" description="Basic residues" evidence="1">
    <location>
        <begin position="11"/>
        <end position="21"/>
    </location>
</feature>
<sequence>MRLLPENARGGLRRGRVRSRQSRPPAGSRGTGSAGVVHRSAQVWPQQQGHHESRVSWQHVQRAPPGDIQRRYLVALREAFVRLQRDHARLGSHSDKLATA</sequence>
<accession>A0A8D8ANV1</accession>
<name>A0A8D8ANV1_CULPI</name>
<organism evidence="2">
    <name type="scientific">Culex pipiens</name>
    <name type="common">House mosquito</name>
    <dbReference type="NCBI Taxonomy" id="7175"/>
    <lineage>
        <taxon>Eukaryota</taxon>
        <taxon>Metazoa</taxon>
        <taxon>Ecdysozoa</taxon>
        <taxon>Arthropoda</taxon>
        <taxon>Hexapoda</taxon>
        <taxon>Insecta</taxon>
        <taxon>Pterygota</taxon>
        <taxon>Neoptera</taxon>
        <taxon>Endopterygota</taxon>
        <taxon>Diptera</taxon>
        <taxon>Nematocera</taxon>
        <taxon>Culicoidea</taxon>
        <taxon>Culicidae</taxon>
        <taxon>Culicinae</taxon>
        <taxon>Culicini</taxon>
        <taxon>Culex</taxon>
        <taxon>Culex</taxon>
    </lineage>
</organism>
<evidence type="ECO:0000313" key="2">
    <source>
        <dbReference type="EMBL" id="CAG6460763.1"/>
    </source>
</evidence>
<reference evidence="2" key="1">
    <citation type="submission" date="2021-05" db="EMBL/GenBank/DDBJ databases">
        <authorList>
            <person name="Alioto T."/>
            <person name="Alioto T."/>
            <person name="Gomez Garrido J."/>
        </authorList>
    </citation>
    <scope>NUCLEOTIDE SEQUENCE</scope>
</reference>
<dbReference type="EMBL" id="HBUE01041219">
    <property type="protein sequence ID" value="CAG6460763.1"/>
    <property type="molecule type" value="Transcribed_RNA"/>
</dbReference>
<protein>
    <submittedName>
        <fullName evidence="2">(northern house mosquito) hypothetical protein</fullName>
    </submittedName>
</protein>
<evidence type="ECO:0000256" key="1">
    <source>
        <dbReference type="SAM" id="MobiDB-lite"/>
    </source>
</evidence>